<accession>A0A177A9C7</accession>
<comment type="cofactor">
    <cofactor evidence="1">
        <name>heme</name>
        <dbReference type="ChEBI" id="CHEBI:30413"/>
    </cofactor>
</comment>
<protein>
    <submittedName>
        <fullName evidence="8">Uncharacterized protein</fullName>
    </submittedName>
</protein>
<evidence type="ECO:0000256" key="3">
    <source>
        <dbReference type="ARBA" id="ARBA00022617"/>
    </source>
</evidence>
<keyword evidence="5" id="KW-0560">Oxidoreductase</keyword>
<evidence type="ECO:0000256" key="4">
    <source>
        <dbReference type="ARBA" id="ARBA00022723"/>
    </source>
</evidence>
<comment type="similarity">
    <text evidence="2">Belongs to the cytochrome P450 family.</text>
</comment>
<dbReference type="AlphaFoldDB" id="A0A177A9C7"/>
<gene>
    <name evidence="8" type="ORF">VC83_06521</name>
</gene>
<dbReference type="InterPro" id="IPR001128">
    <property type="entry name" value="Cyt_P450"/>
</dbReference>
<dbReference type="PANTHER" id="PTHR24305">
    <property type="entry name" value="CYTOCHROME P450"/>
    <property type="match status" value="1"/>
</dbReference>
<dbReference type="GO" id="GO:0020037">
    <property type="term" value="F:heme binding"/>
    <property type="evidence" value="ECO:0007669"/>
    <property type="project" value="InterPro"/>
</dbReference>
<dbReference type="InterPro" id="IPR036396">
    <property type="entry name" value="Cyt_P450_sf"/>
</dbReference>
<dbReference type="Proteomes" id="UP000077154">
    <property type="component" value="Unassembled WGS sequence"/>
</dbReference>
<dbReference type="PANTHER" id="PTHR24305:SF237">
    <property type="entry name" value="CYTOCHROME P450 MONOOXYGENASE ATNE-RELATED"/>
    <property type="match status" value="1"/>
</dbReference>
<evidence type="ECO:0000256" key="2">
    <source>
        <dbReference type="ARBA" id="ARBA00010617"/>
    </source>
</evidence>
<evidence type="ECO:0000256" key="1">
    <source>
        <dbReference type="ARBA" id="ARBA00001971"/>
    </source>
</evidence>
<dbReference type="Pfam" id="PF00067">
    <property type="entry name" value="p450"/>
    <property type="match status" value="1"/>
</dbReference>
<evidence type="ECO:0000256" key="6">
    <source>
        <dbReference type="ARBA" id="ARBA00023004"/>
    </source>
</evidence>
<dbReference type="GeneID" id="36289580"/>
<name>A0A177A9C7_9PEZI</name>
<dbReference type="SUPFAM" id="SSF48264">
    <property type="entry name" value="Cytochrome P450"/>
    <property type="match status" value="1"/>
</dbReference>
<organism evidence="8">
    <name type="scientific">Pseudogymnoascus destructans</name>
    <dbReference type="NCBI Taxonomy" id="655981"/>
    <lineage>
        <taxon>Eukaryota</taxon>
        <taxon>Fungi</taxon>
        <taxon>Dikarya</taxon>
        <taxon>Ascomycota</taxon>
        <taxon>Pezizomycotina</taxon>
        <taxon>Leotiomycetes</taxon>
        <taxon>Thelebolales</taxon>
        <taxon>Thelebolaceae</taxon>
        <taxon>Pseudogymnoascus</taxon>
    </lineage>
</organism>
<evidence type="ECO:0000256" key="5">
    <source>
        <dbReference type="ARBA" id="ARBA00023002"/>
    </source>
</evidence>
<proteinExistence type="inferred from homology"/>
<keyword evidence="3" id="KW-0349">Heme</keyword>
<dbReference type="GO" id="GO:0005506">
    <property type="term" value="F:iron ion binding"/>
    <property type="evidence" value="ECO:0007669"/>
    <property type="project" value="InterPro"/>
</dbReference>
<dbReference type="EMBL" id="KV441397">
    <property type="protein sequence ID" value="OAF58350.1"/>
    <property type="molecule type" value="Genomic_DNA"/>
</dbReference>
<evidence type="ECO:0000256" key="7">
    <source>
        <dbReference type="ARBA" id="ARBA00023033"/>
    </source>
</evidence>
<evidence type="ECO:0000313" key="8">
    <source>
        <dbReference type="EMBL" id="OAF58350.1"/>
    </source>
</evidence>
<reference evidence="8" key="1">
    <citation type="submission" date="2016-03" db="EMBL/GenBank/DDBJ databases">
        <title>Updated assembly of Pseudogymnoascus destructans, the fungus causing white-nose syndrome of bats.</title>
        <authorList>
            <person name="Palmer J.M."/>
            <person name="Drees K.P."/>
            <person name="Foster J.T."/>
            <person name="Lindner D.L."/>
        </authorList>
    </citation>
    <scope>NUCLEOTIDE SEQUENCE [LARGE SCALE GENOMIC DNA]</scope>
    <source>
        <strain evidence="8">20631-21</strain>
    </source>
</reference>
<keyword evidence="7" id="KW-0503">Monooxygenase</keyword>
<dbReference type="GO" id="GO:0004497">
    <property type="term" value="F:monooxygenase activity"/>
    <property type="evidence" value="ECO:0007669"/>
    <property type="project" value="UniProtKB-KW"/>
</dbReference>
<keyword evidence="4" id="KW-0479">Metal-binding</keyword>
<dbReference type="Gene3D" id="1.10.630.10">
    <property type="entry name" value="Cytochrome P450"/>
    <property type="match status" value="1"/>
</dbReference>
<sequence length="136" mass="15291">MERIQRGDEGGERGDIFSNLLHAKQLETGEPYNQRELMGEAILLLVAGSDTTSTALTVIIWHHMANPETLQKLTSEICGTFSSVEATTYHMRSDLFTYIKLKLSFTNPEMELQDGFDVEDTFVALKPKVRVQVAKV</sequence>
<dbReference type="GO" id="GO:0016705">
    <property type="term" value="F:oxidoreductase activity, acting on paired donors, with incorporation or reduction of molecular oxygen"/>
    <property type="evidence" value="ECO:0007669"/>
    <property type="project" value="InterPro"/>
</dbReference>
<keyword evidence="6" id="KW-0408">Iron</keyword>
<dbReference type="InterPro" id="IPR050121">
    <property type="entry name" value="Cytochrome_P450_monoxygenase"/>
</dbReference>
<dbReference type="RefSeq" id="XP_024323635.1">
    <property type="nucleotide sequence ID" value="XM_024470118.1"/>
</dbReference>
<dbReference type="OrthoDB" id="1069523at2759"/>